<comment type="caution">
    <text evidence="2">The sequence shown here is derived from an EMBL/GenBank/DDBJ whole genome shotgun (WGS) entry which is preliminary data.</text>
</comment>
<feature type="compositionally biased region" description="Polar residues" evidence="1">
    <location>
        <begin position="1"/>
        <end position="11"/>
    </location>
</feature>
<keyword evidence="3" id="KW-1185">Reference proteome</keyword>
<feature type="region of interest" description="Disordered" evidence="1">
    <location>
        <begin position="1"/>
        <end position="25"/>
    </location>
</feature>
<reference evidence="2 3" key="1">
    <citation type="submission" date="2019-07" db="EMBL/GenBank/DDBJ databases">
        <title>De Novo Assembly of kiwifruit Actinidia rufa.</title>
        <authorList>
            <person name="Sugita-Konishi S."/>
            <person name="Sato K."/>
            <person name="Mori E."/>
            <person name="Abe Y."/>
            <person name="Kisaki G."/>
            <person name="Hamano K."/>
            <person name="Suezawa K."/>
            <person name="Otani M."/>
            <person name="Fukuda T."/>
            <person name="Manabe T."/>
            <person name="Gomi K."/>
            <person name="Tabuchi M."/>
            <person name="Akimitsu K."/>
            <person name="Kataoka I."/>
        </authorList>
    </citation>
    <scope>NUCLEOTIDE SEQUENCE [LARGE SCALE GENOMIC DNA]</scope>
    <source>
        <strain evidence="3">cv. Fuchu</strain>
    </source>
</reference>
<evidence type="ECO:0000313" key="3">
    <source>
        <dbReference type="Proteomes" id="UP000585474"/>
    </source>
</evidence>
<organism evidence="2 3">
    <name type="scientific">Actinidia rufa</name>
    <dbReference type="NCBI Taxonomy" id="165716"/>
    <lineage>
        <taxon>Eukaryota</taxon>
        <taxon>Viridiplantae</taxon>
        <taxon>Streptophyta</taxon>
        <taxon>Embryophyta</taxon>
        <taxon>Tracheophyta</taxon>
        <taxon>Spermatophyta</taxon>
        <taxon>Magnoliopsida</taxon>
        <taxon>eudicotyledons</taxon>
        <taxon>Gunneridae</taxon>
        <taxon>Pentapetalae</taxon>
        <taxon>asterids</taxon>
        <taxon>Ericales</taxon>
        <taxon>Actinidiaceae</taxon>
        <taxon>Actinidia</taxon>
    </lineage>
</organism>
<dbReference type="Proteomes" id="UP000585474">
    <property type="component" value="Unassembled WGS sequence"/>
</dbReference>
<name>A0A7J0EHI1_9ERIC</name>
<accession>A0A7J0EHI1</accession>
<dbReference type="OrthoDB" id="2431547at2759"/>
<gene>
    <name evidence="2" type="ORF">Acr_04g0006660</name>
</gene>
<sequence length="325" mass="37756">MVEAITSNQTHGGEADTSEGTKDKTRVAVSPIETRFTRVDVTVADSGKRLDIGEHSMEHEVGDLKGKLEEPRGNMQATVNSMVHVGQQGRLSFQLKVLDKGKPTDRKPKNNCFICDKLHFFRDCPKREELQARIKEYEERQRLEEEPTISEPEEDSTSTKVDRSKETVEVLEDFKDLVSLESPKGFPPKREVDHSIGLETSAKILATAPDRMAFSNLSMILPPKREVDHSIGLELRAKILSVVTTKSSGAFRFAQRRHEDNSWIFPKTVAIFPKKWRRERHQIWWGRMSRPAKRDRRRRGRHRNWWERMLWPAKRKKILEAFKMF</sequence>
<feature type="compositionally biased region" description="Acidic residues" evidence="1">
    <location>
        <begin position="146"/>
        <end position="156"/>
    </location>
</feature>
<evidence type="ECO:0000256" key="1">
    <source>
        <dbReference type="SAM" id="MobiDB-lite"/>
    </source>
</evidence>
<feature type="region of interest" description="Disordered" evidence="1">
    <location>
        <begin position="138"/>
        <end position="165"/>
    </location>
</feature>
<proteinExistence type="predicted"/>
<dbReference type="AlphaFoldDB" id="A0A7J0EHI1"/>
<dbReference type="EMBL" id="BJWL01000004">
    <property type="protein sequence ID" value="GFY85928.1"/>
    <property type="molecule type" value="Genomic_DNA"/>
</dbReference>
<protein>
    <submittedName>
        <fullName evidence="2">Uncharacterized protein</fullName>
    </submittedName>
</protein>
<evidence type="ECO:0000313" key="2">
    <source>
        <dbReference type="EMBL" id="GFY85928.1"/>
    </source>
</evidence>